<dbReference type="Gene3D" id="1.10.287.110">
    <property type="entry name" value="DnaJ domain"/>
    <property type="match status" value="1"/>
</dbReference>
<organism evidence="2 4">
    <name type="scientific">Didymodactylos carnosus</name>
    <dbReference type="NCBI Taxonomy" id="1234261"/>
    <lineage>
        <taxon>Eukaryota</taxon>
        <taxon>Metazoa</taxon>
        <taxon>Spiralia</taxon>
        <taxon>Gnathifera</taxon>
        <taxon>Rotifera</taxon>
        <taxon>Eurotatoria</taxon>
        <taxon>Bdelloidea</taxon>
        <taxon>Philodinida</taxon>
        <taxon>Philodinidae</taxon>
        <taxon>Didymodactylos</taxon>
    </lineage>
</organism>
<dbReference type="Pfam" id="PF00226">
    <property type="entry name" value="DnaJ"/>
    <property type="match status" value="1"/>
</dbReference>
<dbReference type="InterPro" id="IPR036869">
    <property type="entry name" value="J_dom_sf"/>
</dbReference>
<dbReference type="PANTHER" id="PTHR21525:SF9">
    <property type="entry name" value="CHANNEL_COLICIN DOMAIN-CONTAINING PROTEIN"/>
    <property type="match status" value="1"/>
</dbReference>
<evidence type="ECO:0000259" key="1">
    <source>
        <dbReference type="PROSITE" id="PS50076"/>
    </source>
</evidence>
<dbReference type="SMART" id="SM00271">
    <property type="entry name" value="DnaJ"/>
    <property type="match status" value="1"/>
</dbReference>
<dbReference type="EMBL" id="CAJOBC010090408">
    <property type="protein sequence ID" value="CAF4390720.1"/>
    <property type="molecule type" value="Genomic_DNA"/>
</dbReference>
<comment type="caution">
    <text evidence="2">The sequence shown here is derived from an EMBL/GenBank/DDBJ whole genome shotgun (WGS) entry which is preliminary data.</text>
</comment>
<dbReference type="PRINTS" id="PR00625">
    <property type="entry name" value="JDOMAIN"/>
</dbReference>
<reference evidence="2" key="1">
    <citation type="submission" date="2021-02" db="EMBL/GenBank/DDBJ databases">
        <authorList>
            <person name="Nowell W R."/>
        </authorList>
    </citation>
    <scope>NUCLEOTIDE SEQUENCE</scope>
</reference>
<keyword evidence="4" id="KW-1185">Reference proteome</keyword>
<dbReference type="PANTHER" id="PTHR21525">
    <property type="entry name" value="MOTILE SPERM PROTEIN"/>
    <property type="match status" value="1"/>
</dbReference>
<dbReference type="PROSITE" id="PS50076">
    <property type="entry name" value="DNAJ_2"/>
    <property type="match status" value="1"/>
</dbReference>
<dbReference type="Proteomes" id="UP000663829">
    <property type="component" value="Unassembled WGS sequence"/>
</dbReference>
<dbReference type="Proteomes" id="UP000681722">
    <property type="component" value="Unassembled WGS sequence"/>
</dbReference>
<evidence type="ECO:0000313" key="2">
    <source>
        <dbReference type="EMBL" id="CAF1531489.1"/>
    </source>
</evidence>
<evidence type="ECO:0000313" key="3">
    <source>
        <dbReference type="EMBL" id="CAF4390720.1"/>
    </source>
</evidence>
<feature type="domain" description="J" evidence="1">
    <location>
        <begin position="217"/>
        <end position="270"/>
    </location>
</feature>
<dbReference type="CDD" id="cd06257">
    <property type="entry name" value="DnaJ"/>
    <property type="match status" value="1"/>
</dbReference>
<proteinExistence type="predicted"/>
<protein>
    <recommendedName>
        <fullName evidence="1">J domain-containing protein</fullName>
    </recommendedName>
</protein>
<evidence type="ECO:0000313" key="4">
    <source>
        <dbReference type="Proteomes" id="UP000663829"/>
    </source>
</evidence>
<dbReference type="EMBL" id="CAJNOQ010024828">
    <property type="protein sequence ID" value="CAF1531489.1"/>
    <property type="molecule type" value="Genomic_DNA"/>
</dbReference>
<name>A0A815VPA5_9BILA</name>
<gene>
    <name evidence="2" type="ORF">GPM918_LOCUS38079</name>
    <name evidence="3" type="ORF">SRO942_LOCUS38870</name>
</gene>
<dbReference type="OrthoDB" id="376357at2759"/>
<sequence length="273" mass="29746">MTIKSSEPWYYSSLPRTADRDPEFNKLMNVIWEGYIKSDPDGKMDPVFDLDLKAYDEHNVFIINLFDILKRLPPAQQKRICADIITLATKIAGPQGALTRLTRGAIKFSDRAGYLAHVTIVSVLLSWEALQSISLWWKGEISGQRCAKNIIDAASTVAGGVGGGALGSTIGTVISPGVGTFIGGLIGGMIGSNAVATLSKWLTEHLFDLPPTVALENAYNFLGLTASCTNSDINTAYRKLVLLYHPDKGGPPEYFYKLQYYVAIIKQARGEGL</sequence>
<dbReference type="SUPFAM" id="SSF46565">
    <property type="entry name" value="Chaperone J-domain"/>
    <property type="match status" value="1"/>
</dbReference>
<dbReference type="InterPro" id="IPR001623">
    <property type="entry name" value="DnaJ_domain"/>
</dbReference>
<dbReference type="AlphaFoldDB" id="A0A815VPA5"/>
<accession>A0A815VPA5</accession>